<comment type="caution">
    <text evidence="13">The sequence shown here is derived from an EMBL/GenBank/DDBJ whole genome shotgun (WGS) entry which is preliminary data.</text>
</comment>
<dbReference type="GO" id="GO:0031262">
    <property type="term" value="C:Ndc80 complex"/>
    <property type="evidence" value="ECO:0007669"/>
    <property type="project" value="InterPro"/>
</dbReference>
<comment type="subunit">
    <text evidence="10">Component of the NDC80 complex.</text>
</comment>
<comment type="subcellular location">
    <subcellularLocation>
        <location evidence="1">Chromosome</location>
        <location evidence="1">Centromere</location>
    </subcellularLocation>
    <subcellularLocation>
        <location evidence="10">Nucleus</location>
    </subcellularLocation>
    <subcellularLocation>
        <location evidence="10">Chromosome</location>
        <location evidence="10">Centromere</location>
        <location evidence="10">Kinetochore</location>
    </subcellularLocation>
</comment>
<name>A0A430Q1G3_SCHBO</name>
<feature type="domain" description="Chromosome segregation protein Spc25 C-terminal" evidence="12">
    <location>
        <begin position="178"/>
        <end position="226"/>
    </location>
</feature>
<dbReference type="PANTHER" id="PTHR14281">
    <property type="entry name" value="KINETOCHORE PROTEIN SPC25-RELATED"/>
    <property type="match status" value="1"/>
</dbReference>
<evidence type="ECO:0000256" key="7">
    <source>
        <dbReference type="ARBA" id="ARBA00023054"/>
    </source>
</evidence>
<reference evidence="13 14" key="1">
    <citation type="journal article" date="2019" name="PLoS Pathog.">
        <title>Genome sequence of the bovine parasite Schistosoma bovis Tanzania.</title>
        <authorList>
            <person name="Oey H."/>
            <person name="Zakrzewski M."/>
            <person name="Gobert G."/>
            <person name="Gravermann K."/>
            <person name="Stoye J."/>
            <person name="Jones M."/>
            <person name="Mcmanus D."/>
            <person name="Krause L."/>
        </authorList>
    </citation>
    <scope>NUCLEOTIDE SEQUENCE [LARGE SCALE GENOMIC DNA]</scope>
    <source>
        <strain evidence="13 14">TAN1997</strain>
    </source>
</reference>
<keyword evidence="14" id="KW-1185">Reference proteome</keyword>
<keyword evidence="9 10" id="KW-0137">Centromere</keyword>
<dbReference type="Pfam" id="PF08234">
    <property type="entry name" value="Spindle_Spc25"/>
    <property type="match status" value="1"/>
</dbReference>
<dbReference type="CDD" id="cd23784">
    <property type="entry name" value="RWD_Spc25"/>
    <property type="match status" value="1"/>
</dbReference>
<dbReference type="GO" id="GO:0005634">
    <property type="term" value="C:nucleus"/>
    <property type="evidence" value="ECO:0007669"/>
    <property type="project" value="UniProtKB-SubCell"/>
</dbReference>
<dbReference type="Gene3D" id="3.30.457.50">
    <property type="entry name" value="Chromosome segregation protein Spc25"/>
    <property type="match status" value="1"/>
</dbReference>
<keyword evidence="6 10" id="KW-0498">Mitosis</keyword>
<keyword evidence="10" id="KW-0995">Kinetochore</keyword>
<dbReference type="InterPro" id="IPR013255">
    <property type="entry name" value="Spc25_C"/>
</dbReference>
<evidence type="ECO:0000256" key="9">
    <source>
        <dbReference type="ARBA" id="ARBA00023328"/>
    </source>
</evidence>
<comment type="function">
    <text evidence="10">Acts as a component of the essential kinetochore-associated NDC80 complex, which is required for chromosome segregation and spindle checkpoint activity.</text>
</comment>
<feature type="non-terminal residue" evidence="13">
    <location>
        <position position="1"/>
    </location>
</feature>
<keyword evidence="10" id="KW-0539">Nucleus</keyword>
<evidence type="ECO:0000256" key="3">
    <source>
        <dbReference type="ARBA" id="ARBA00013692"/>
    </source>
</evidence>
<evidence type="ECO:0000256" key="8">
    <source>
        <dbReference type="ARBA" id="ARBA00023306"/>
    </source>
</evidence>
<keyword evidence="5 10" id="KW-0132">Cell division</keyword>
<dbReference type="InterPro" id="IPR045143">
    <property type="entry name" value="Spc25"/>
</dbReference>
<evidence type="ECO:0000256" key="5">
    <source>
        <dbReference type="ARBA" id="ARBA00022618"/>
    </source>
</evidence>
<protein>
    <recommendedName>
        <fullName evidence="3 10">Kinetochore protein SPC25</fullName>
    </recommendedName>
</protein>
<evidence type="ECO:0000313" key="14">
    <source>
        <dbReference type="Proteomes" id="UP000290809"/>
    </source>
</evidence>
<gene>
    <name evidence="13" type="ORF">DC041_0002867</name>
</gene>
<organism evidence="13 14">
    <name type="scientific">Schistosoma bovis</name>
    <name type="common">Blood fluke</name>
    <dbReference type="NCBI Taxonomy" id="6184"/>
    <lineage>
        <taxon>Eukaryota</taxon>
        <taxon>Metazoa</taxon>
        <taxon>Spiralia</taxon>
        <taxon>Lophotrochozoa</taxon>
        <taxon>Platyhelminthes</taxon>
        <taxon>Trematoda</taxon>
        <taxon>Digenea</taxon>
        <taxon>Strigeidida</taxon>
        <taxon>Schistosomatoidea</taxon>
        <taxon>Schistosomatidae</taxon>
        <taxon>Schistosoma</taxon>
    </lineage>
</organism>
<dbReference type="AlphaFoldDB" id="A0A430Q1G3"/>
<evidence type="ECO:0000256" key="2">
    <source>
        <dbReference type="ARBA" id="ARBA00006379"/>
    </source>
</evidence>
<proteinExistence type="inferred from homology"/>
<dbReference type="EMBL" id="QMKO01003310">
    <property type="protein sequence ID" value="RTG81525.1"/>
    <property type="molecule type" value="Genomic_DNA"/>
</dbReference>
<dbReference type="Proteomes" id="UP000290809">
    <property type="component" value="Unassembled WGS sequence"/>
</dbReference>
<accession>A0A430Q1G3</accession>
<keyword evidence="7 11" id="KW-0175">Coiled coil</keyword>
<evidence type="ECO:0000256" key="4">
    <source>
        <dbReference type="ARBA" id="ARBA00022454"/>
    </source>
</evidence>
<sequence>LFLGYDWLFWIMSDVFRDEFNADTSNIYLKTTALIQHILSATHEEEQELKLSGDRAAQLREVNNKLRERVTNDEKQVDCMISRLQTVKRTIEELRASIEKSKSIKIAYLKQIESENPPEDSFFPCEFENSTLMQVYKMIQPFERLLGIQIQKTHSGLLQLLFHGCSEALVSSDEVIVCCCQLRIVNTNRFEVVLCDPPVPDLERLVNHLNWTEDIRSFIIVLRQRFCRYFELAAAVSNKLSSE</sequence>
<evidence type="ECO:0000256" key="1">
    <source>
        <dbReference type="ARBA" id="ARBA00004584"/>
    </source>
</evidence>
<dbReference type="STRING" id="6184.A0A430Q1G3"/>
<feature type="coiled-coil region" evidence="11">
    <location>
        <begin position="56"/>
        <end position="104"/>
    </location>
</feature>
<dbReference type="GO" id="GO:0007059">
    <property type="term" value="P:chromosome segregation"/>
    <property type="evidence" value="ECO:0007669"/>
    <property type="project" value="InterPro"/>
</dbReference>
<evidence type="ECO:0000256" key="10">
    <source>
        <dbReference type="RuleBase" id="RU367150"/>
    </source>
</evidence>
<evidence type="ECO:0000256" key="11">
    <source>
        <dbReference type="SAM" id="Coils"/>
    </source>
</evidence>
<comment type="similarity">
    <text evidence="2 10">Belongs to the SPC25 family.</text>
</comment>
<evidence type="ECO:0000313" key="13">
    <source>
        <dbReference type="EMBL" id="RTG81525.1"/>
    </source>
</evidence>
<evidence type="ECO:0000259" key="12">
    <source>
        <dbReference type="Pfam" id="PF08234"/>
    </source>
</evidence>
<dbReference type="GO" id="GO:0051301">
    <property type="term" value="P:cell division"/>
    <property type="evidence" value="ECO:0007669"/>
    <property type="project" value="UniProtKB-UniRule"/>
</dbReference>
<keyword evidence="8 10" id="KW-0131">Cell cycle</keyword>
<dbReference type="PANTHER" id="PTHR14281:SF0">
    <property type="entry name" value="KINETOCHORE PROTEIN SPC25"/>
    <property type="match status" value="1"/>
</dbReference>
<keyword evidence="4 10" id="KW-0158">Chromosome</keyword>
<evidence type="ECO:0000256" key="6">
    <source>
        <dbReference type="ARBA" id="ARBA00022776"/>
    </source>
</evidence>